<dbReference type="InterPro" id="IPR036390">
    <property type="entry name" value="WH_DNA-bd_sf"/>
</dbReference>
<evidence type="ECO:0000259" key="5">
    <source>
        <dbReference type="PROSITE" id="PS50931"/>
    </source>
</evidence>
<keyword evidence="4" id="KW-0804">Transcription</keyword>
<keyword evidence="3" id="KW-0238">DNA-binding</keyword>
<organism evidence="6 7">
    <name type="scientific">Zavarzinia compransoris</name>
    <dbReference type="NCBI Taxonomy" id="1264899"/>
    <lineage>
        <taxon>Bacteria</taxon>
        <taxon>Pseudomonadati</taxon>
        <taxon>Pseudomonadota</taxon>
        <taxon>Alphaproteobacteria</taxon>
        <taxon>Rhodospirillales</taxon>
        <taxon>Zavarziniaceae</taxon>
        <taxon>Zavarzinia</taxon>
    </lineage>
</organism>
<dbReference type="SUPFAM" id="SSF53850">
    <property type="entry name" value="Periplasmic binding protein-like II"/>
    <property type="match status" value="1"/>
</dbReference>
<dbReference type="PANTHER" id="PTHR30537">
    <property type="entry name" value="HTH-TYPE TRANSCRIPTIONAL REGULATOR"/>
    <property type="match status" value="1"/>
</dbReference>
<evidence type="ECO:0000256" key="3">
    <source>
        <dbReference type="ARBA" id="ARBA00023125"/>
    </source>
</evidence>
<dbReference type="Proteomes" id="UP000246077">
    <property type="component" value="Unassembled WGS sequence"/>
</dbReference>
<dbReference type="GO" id="GO:0003700">
    <property type="term" value="F:DNA-binding transcription factor activity"/>
    <property type="evidence" value="ECO:0007669"/>
    <property type="project" value="InterPro"/>
</dbReference>
<dbReference type="Gene3D" id="1.10.10.10">
    <property type="entry name" value="Winged helix-like DNA-binding domain superfamily/Winged helix DNA-binding domain"/>
    <property type="match status" value="1"/>
</dbReference>
<dbReference type="CDD" id="cd08422">
    <property type="entry name" value="PBP2_CrgA_like"/>
    <property type="match status" value="1"/>
</dbReference>
<sequence>MDRLAAMTVFRRVVELGSFAGAARDLNLSNAATSKHVAALEQHLGAQLLHRTTRRLSLTETGQAVYERCVRLLDDVGDLEQAVGQMEAQPRGRLRVNAPMSFGLTDLGPVLPRFLERYPEITVELIMNDRLVDLVEEGFDVGIRIRTDLGDTSMIGRRLGGVLPVVCASPAYLAARGTPRTPEDLAGHDCLHYTLSATGDDWLFRNGAGEERRVRIRGRLSANNGDVLRNAAVAGLGIWRTPDFLAELDVAAGKLVPLDLGGFSLAGHSIYVIYPPGRHLSPKVRAFVDFLVETVGARCRSRGAP</sequence>
<keyword evidence="7" id="KW-1185">Reference proteome</keyword>
<dbReference type="InterPro" id="IPR005119">
    <property type="entry name" value="LysR_subst-bd"/>
</dbReference>
<evidence type="ECO:0000256" key="2">
    <source>
        <dbReference type="ARBA" id="ARBA00023015"/>
    </source>
</evidence>
<dbReference type="Gene3D" id="3.40.190.290">
    <property type="match status" value="1"/>
</dbReference>
<dbReference type="FunFam" id="1.10.10.10:FF:000001">
    <property type="entry name" value="LysR family transcriptional regulator"/>
    <property type="match status" value="1"/>
</dbReference>
<dbReference type="SUPFAM" id="SSF46785">
    <property type="entry name" value="Winged helix' DNA-binding domain"/>
    <property type="match status" value="1"/>
</dbReference>
<dbReference type="PANTHER" id="PTHR30537:SF5">
    <property type="entry name" value="HTH-TYPE TRANSCRIPTIONAL ACTIVATOR TTDR-RELATED"/>
    <property type="match status" value="1"/>
</dbReference>
<keyword evidence="2" id="KW-0805">Transcription regulation</keyword>
<dbReference type="PRINTS" id="PR00039">
    <property type="entry name" value="HTHLYSR"/>
</dbReference>
<proteinExistence type="inferred from homology"/>
<dbReference type="OrthoDB" id="9812435at2"/>
<comment type="caution">
    <text evidence="6">The sequence shown here is derived from an EMBL/GenBank/DDBJ whole genome shotgun (WGS) entry which is preliminary data.</text>
</comment>
<dbReference type="Pfam" id="PF00126">
    <property type="entry name" value="HTH_1"/>
    <property type="match status" value="1"/>
</dbReference>
<reference evidence="7" key="1">
    <citation type="submission" date="2018-05" db="EMBL/GenBank/DDBJ databases">
        <title>Zavarzinia sp. HR-AS.</title>
        <authorList>
            <person name="Lee Y."/>
            <person name="Jeon C.O."/>
        </authorList>
    </citation>
    <scope>NUCLEOTIDE SEQUENCE [LARGE SCALE GENOMIC DNA]</scope>
    <source>
        <strain evidence="7">DSM 1231</strain>
    </source>
</reference>
<dbReference type="EMBL" id="QGLF01000002">
    <property type="protein sequence ID" value="PWR22047.1"/>
    <property type="molecule type" value="Genomic_DNA"/>
</dbReference>
<dbReference type="GO" id="GO:0003677">
    <property type="term" value="F:DNA binding"/>
    <property type="evidence" value="ECO:0007669"/>
    <property type="project" value="UniProtKB-KW"/>
</dbReference>
<dbReference type="InterPro" id="IPR036388">
    <property type="entry name" value="WH-like_DNA-bd_sf"/>
</dbReference>
<dbReference type="Pfam" id="PF03466">
    <property type="entry name" value="LysR_substrate"/>
    <property type="match status" value="1"/>
</dbReference>
<dbReference type="InterPro" id="IPR058163">
    <property type="entry name" value="LysR-type_TF_proteobact-type"/>
</dbReference>
<gene>
    <name evidence="6" type="ORF">DKG75_08700</name>
</gene>
<name>A0A317E4Q9_9PROT</name>
<evidence type="ECO:0000313" key="6">
    <source>
        <dbReference type="EMBL" id="PWR22047.1"/>
    </source>
</evidence>
<evidence type="ECO:0000256" key="4">
    <source>
        <dbReference type="ARBA" id="ARBA00023163"/>
    </source>
</evidence>
<dbReference type="AlphaFoldDB" id="A0A317E4Q9"/>
<evidence type="ECO:0000313" key="7">
    <source>
        <dbReference type="Proteomes" id="UP000246077"/>
    </source>
</evidence>
<dbReference type="InterPro" id="IPR000847">
    <property type="entry name" value="LysR_HTH_N"/>
</dbReference>
<dbReference type="FunFam" id="3.40.190.290:FF:000001">
    <property type="entry name" value="Transcriptional regulator, LysR family"/>
    <property type="match status" value="1"/>
</dbReference>
<dbReference type="PROSITE" id="PS50931">
    <property type="entry name" value="HTH_LYSR"/>
    <property type="match status" value="1"/>
</dbReference>
<evidence type="ECO:0000256" key="1">
    <source>
        <dbReference type="ARBA" id="ARBA00009437"/>
    </source>
</evidence>
<dbReference type="RefSeq" id="WP_109920692.1">
    <property type="nucleotide sequence ID" value="NZ_QGLF01000002.1"/>
</dbReference>
<protein>
    <submittedName>
        <fullName evidence="6">LysR family transcriptional regulator</fullName>
    </submittedName>
</protein>
<feature type="domain" description="HTH lysR-type" evidence="5">
    <location>
        <begin position="1"/>
        <end position="59"/>
    </location>
</feature>
<accession>A0A317E4Q9</accession>
<comment type="similarity">
    <text evidence="1">Belongs to the LysR transcriptional regulatory family.</text>
</comment>